<reference evidence="1" key="1">
    <citation type="journal article" date="2012" name="Nature">
        <title>The oyster genome reveals stress adaptation and complexity of shell formation.</title>
        <authorList>
            <person name="Zhang G."/>
            <person name="Fang X."/>
            <person name="Guo X."/>
            <person name="Li L."/>
            <person name="Luo R."/>
            <person name="Xu F."/>
            <person name="Yang P."/>
            <person name="Zhang L."/>
            <person name="Wang X."/>
            <person name="Qi H."/>
            <person name="Xiong Z."/>
            <person name="Que H."/>
            <person name="Xie Y."/>
            <person name="Holland P.W."/>
            <person name="Paps J."/>
            <person name="Zhu Y."/>
            <person name="Wu F."/>
            <person name="Chen Y."/>
            <person name="Wang J."/>
            <person name="Peng C."/>
            <person name="Meng J."/>
            <person name="Yang L."/>
            <person name="Liu J."/>
            <person name="Wen B."/>
            <person name="Zhang N."/>
            <person name="Huang Z."/>
            <person name="Zhu Q."/>
            <person name="Feng Y."/>
            <person name="Mount A."/>
            <person name="Hedgecock D."/>
            <person name="Xu Z."/>
            <person name="Liu Y."/>
            <person name="Domazet-Loso T."/>
            <person name="Du Y."/>
            <person name="Sun X."/>
            <person name="Zhang S."/>
            <person name="Liu B."/>
            <person name="Cheng P."/>
            <person name="Jiang X."/>
            <person name="Li J."/>
            <person name="Fan D."/>
            <person name="Wang W."/>
            <person name="Fu W."/>
            <person name="Wang T."/>
            <person name="Wang B."/>
            <person name="Zhang J."/>
            <person name="Peng Z."/>
            <person name="Li Y."/>
            <person name="Li N."/>
            <person name="Wang J."/>
            <person name="Chen M."/>
            <person name="He Y."/>
            <person name="Tan F."/>
            <person name="Song X."/>
            <person name="Zheng Q."/>
            <person name="Huang R."/>
            <person name="Yang H."/>
            <person name="Du X."/>
            <person name="Chen L."/>
            <person name="Yang M."/>
            <person name="Gaffney P.M."/>
            <person name="Wang S."/>
            <person name="Luo L."/>
            <person name="She Z."/>
            <person name="Ming Y."/>
            <person name="Huang W."/>
            <person name="Zhang S."/>
            <person name="Huang B."/>
            <person name="Zhang Y."/>
            <person name="Qu T."/>
            <person name="Ni P."/>
            <person name="Miao G."/>
            <person name="Wang J."/>
            <person name="Wang Q."/>
            <person name="Steinberg C.E."/>
            <person name="Wang H."/>
            <person name="Li N."/>
            <person name="Qian L."/>
            <person name="Zhang G."/>
            <person name="Li Y."/>
            <person name="Yang H."/>
            <person name="Liu X."/>
            <person name="Wang J."/>
            <person name="Yin Y."/>
            <person name="Wang J."/>
        </authorList>
    </citation>
    <scope>NUCLEOTIDE SEQUENCE [LARGE SCALE GENOMIC DNA]</scope>
    <source>
        <strain evidence="1">05x7-T-G4-1.051#20</strain>
    </source>
</reference>
<proteinExistence type="predicted"/>
<dbReference type="InParanoid" id="K1P5Y5"/>
<protein>
    <submittedName>
        <fullName evidence="1">Uncharacterized protein</fullName>
    </submittedName>
</protein>
<sequence length="158" mass="17068">MHYTNESTYDRQKIYLHQPSMIPAIIYGNLLLIQNSVEIDRIKIYTPRSSTAYDADAIVQAACAASSTGGFVSAIRRTCGGTQATCDAICGSAISGMRDIYGNQGSTTGTCFEAFHFYYKHATLTPEEKGKALMAMHRYGVSGCQSTGCGPNFCCCKA</sequence>
<dbReference type="EMBL" id="JH817284">
    <property type="protein sequence ID" value="EKC19007.1"/>
    <property type="molecule type" value="Genomic_DNA"/>
</dbReference>
<dbReference type="AlphaFoldDB" id="K1P5Y5"/>
<organism evidence="1">
    <name type="scientific">Magallana gigas</name>
    <name type="common">Pacific oyster</name>
    <name type="synonym">Crassostrea gigas</name>
    <dbReference type="NCBI Taxonomy" id="29159"/>
    <lineage>
        <taxon>Eukaryota</taxon>
        <taxon>Metazoa</taxon>
        <taxon>Spiralia</taxon>
        <taxon>Lophotrochozoa</taxon>
        <taxon>Mollusca</taxon>
        <taxon>Bivalvia</taxon>
        <taxon>Autobranchia</taxon>
        <taxon>Pteriomorphia</taxon>
        <taxon>Ostreida</taxon>
        <taxon>Ostreoidea</taxon>
        <taxon>Ostreidae</taxon>
        <taxon>Magallana</taxon>
    </lineage>
</organism>
<evidence type="ECO:0000313" key="1">
    <source>
        <dbReference type="EMBL" id="EKC19007.1"/>
    </source>
</evidence>
<gene>
    <name evidence="1" type="ORF">CGI_10009986</name>
</gene>
<dbReference type="HOGENOM" id="CLU_1671052_0_0_1"/>
<name>K1P5Y5_MAGGI</name>
<accession>K1P5Y5</accession>